<dbReference type="Proteomes" id="UP000029719">
    <property type="component" value="Unassembled WGS sequence"/>
</dbReference>
<sequence>MLFWVDDSGRAASLDDAGVTLVARRNFGDTAQRDAFLFSGLYERAAKRKIKEADSSESQNG</sequence>
<dbReference type="EMBL" id="JRMB01000001">
    <property type="protein sequence ID" value="KGF66263.1"/>
    <property type="molecule type" value="Genomic_DNA"/>
</dbReference>
<protein>
    <submittedName>
        <fullName evidence="1">Uncharacterized protein</fullName>
    </submittedName>
</protein>
<comment type="caution">
    <text evidence="1">The sequence shown here is derived from an EMBL/GenBank/DDBJ whole genome shotgun (WGS) entry which is preliminary data.</text>
</comment>
<gene>
    <name evidence="1" type="ORF">LT42_10335</name>
</gene>
<proteinExistence type="predicted"/>
<dbReference type="AlphaFoldDB" id="A0A9X0EI85"/>
<evidence type="ECO:0000313" key="2">
    <source>
        <dbReference type="Proteomes" id="UP000029719"/>
    </source>
</evidence>
<reference evidence="1 2" key="1">
    <citation type="submission" date="2014-09" db="EMBL/GenBank/DDBJ databases">
        <title>Genome sequence of Pseudomonas lutea strain DSM 17257T.</title>
        <authorList>
            <person name="Kwak Y."/>
            <person name="Shin J.-H."/>
        </authorList>
    </citation>
    <scope>NUCLEOTIDE SEQUENCE [LARGE SCALE GENOMIC DNA]</scope>
    <source>
        <strain evidence="1 2">DSM 17257</strain>
    </source>
</reference>
<organism evidence="1 2">
    <name type="scientific">Pseudomonas lutea</name>
    <dbReference type="NCBI Taxonomy" id="243924"/>
    <lineage>
        <taxon>Bacteria</taxon>
        <taxon>Pseudomonadati</taxon>
        <taxon>Pseudomonadota</taxon>
        <taxon>Gammaproteobacteria</taxon>
        <taxon>Pseudomonadales</taxon>
        <taxon>Pseudomonadaceae</taxon>
        <taxon>Pseudomonas</taxon>
    </lineage>
</organism>
<accession>A0A9X0EI85</accession>
<evidence type="ECO:0000313" key="1">
    <source>
        <dbReference type="EMBL" id="KGF66263.1"/>
    </source>
</evidence>
<name>A0A9X0EI85_9PSED</name>